<organism evidence="2 3">
    <name type="scientific">Pedobacter hiemivivus</name>
    <dbReference type="NCBI Taxonomy" id="2530454"/>
    <lineage>
        <taxon>Bacteria</taxon>
        <taxon>Pseudomonadati</taxon>
        <taxon>Bacteroidota</taxon>
        <taxon>Sphingobacteriia</taxon>
        <taxon>Sphingobacteriales</taxon>
        <taxon>Sphingobacteriaceae</taxon>
        <taxon>Pedobacter</taxon>
    </lineage>
</organism>
<keyword evidence="1" id="KW-0732">Signal</keyword>
<dbReference type="SUPFAM" id="SSF53474">
    <property type="entry name" value="alpha/beta-Hydrolases"/>
    <property type="match status" value="1"/>
</dbReference>
<evidence type="ECO:0000256" key="1">
    <source>
        <dbReference type="SAM" id="SignalP"/>
    </source>
</evidence>
<dbReference type="GO" id="GO:0016747">
    <property type="term" value="F:acyltransferase activity, transferring groups other than amino-acyl groups"/>
    <property type="evidence" value="ECO:0007669"/>
    <property type="project" value="TreeGrafter"/>
</dbReference>
<dbReference type="Pfam" id="PF00756">
    <property type="entry name" value="Esterase"/>
    <property type="match status" value="1"/>
</dbReference>
<evidence type="ECO:0000313" key="3">
    <source>
        <dbReference type="Proteomes" id="UP000309594"/>
    </source>
</evidence>
<evidence type="ECO:0000313" key="2">
    <source>
        <dbReference type="EMBL" id="TKC55469.1"/>
    </source>
</evidence>
<reference evidence="2 3" key="1">
    <citation type="submission" date="2019-04" db="EMBL/GenBank/DDBJ databases">
        <title>Pedobacter sp. RP-1-16 sp. nov., isolated from Arctic soil.</title>
        <authorList>
            <person name="Dahal R.H."/>
            <person name="Kim D.-U."/>
        </authorList>
    </citation>
    <scope>NUCLEOTIDE SEQUENCE [LARGE SCALE GENOMIC DNA]</scope>
    <source>
        <strain evidence="2 3">RP-1-16</strain>
    </source>
</reference>
<protein>
    <submittedName>
        <fullName evidence="2">Esterase family protein</fullName>
    </submittedName>
</protein>
<dbReference type="EMBL" id="SWDX01000017">
    <property type="protein sequence ID" value="TKC55469.1"/>
    <property type="molecule type" value="Genomic_DNA"/>
</dbReference>
<dbReference type="AlphaFoldDB" id="A0A4U1FY79"/>
<proteinExistence type="predicted"/>
<dbReference type="InterPro" id="IPR029058">
    <property type="entry name" value="AB_hydrolase_fold"/>
</dbReference>
<feature type="signal peptide" evidence="1">
    <location>
        <begin position="1"/>
        <end position="20"/>
    </location>
</feature>
<dbReference type="PANTHER" id="PTHR48098">
    <property type="entry name" value="ENTEROCHELIN ESTERASE-RELATED"/>
    <property type="match status" value="1"/>
</dbReference>
<accession>A0A4U1FY79</accession>
<feature type="chain" id="PRO_5020494295" evidence="1">
    <location>
        <begin position="21"/>
        <end position="272"/>
    </location>
</feature>
<dbReference type="InterPro" id="IPR000801">
    <property type="entry name" value="Esterase-like"/>
</dbReference>
<dbReference type="RefSeq" id="WP_136882273.1">
    <property type="nucleotide sequence ID" value="NZ_SWDX01000017.1"/>
</dbReference>
<dbReference type="InterPro" id="IPR050583">
    <property type="entry name" value="Mycobacterial_A85_antigen"/>
</dbReference>
<dbReference type="PANTHER" id="PTHR48098:SF1">
    <property type="entry name" value="DIACYLGLYCEROL ACYLTRANSFERASE_MYCOLYLTRANSFERASE AG85A"/>
    <property type="match status" value="1"/>
</dbReference>
<name>A0A4U1FY79_9SPHI</name>
<gene>
    <name evidence="2" type="ORF">FBD94_25170</name>
</gene>
<dbReference type="Proteomes" id="UP000309594">
    <property type="component" value="Unassembled WGS sequence"/>
</dbReference>
<dbReference type="Gene3D" id="3.40.50.1820">
    <property type="entry name" value="alpha/beta hydrolase"/>
    <property type="match status" value="1"/>
</dbReference>
<sequence length="272" mass="31051">MKKTLFLSFIALLCVQLSHAAKVDTALTYSAAMKKNIKAVVITPDSYSQAQSMPVVYLLHGAGDAFSGWIKKVPALQQYADDYQTIIVCPDGNVTSWYFDSPIDPEWKYETYVATELVNWIDKNYKTIKDRKGRAITGLSMGGHGALYLSFKHQDVFGAAGSMSGGVDITPFPLNWNIAKRMGDYDKNMQRWKDNTIVNMTWMLVPNRLALIIDCGKDDFFYNVNMKLHETLQYSNIPHDFIIRPGVHNWDYWSNAIKYQLMYFNGFFTKKG</sequence>
<comment type="caution">
    <text evidence="2">The sequence shown here is derived from an EMBL/GenBank/DDBJ whole genome shotgun (WGS) entry which is preliminary data.</text>
</comment>